<dbReference type="PROSITE" id="PS50949">
    <property type="entry name" value="HTH_GNTR"/>
    <property type="match status" value="1"/>
</dbReference>
<dbReference type="Gene3D" id="3.40.1410.10">
    <property type="entry name" value="Chorismate lyase-like"/>
    <property type="match status" value="1"/>
</dbReference>
<keyword evidence="1" id="KW-0805">Transcription regulation</keyword>
<evidence type="ECO:0000256" key="3">
    <source>
        <dbReference type="ARBA" id="ARBA00023163"/>
    </source>
</evidence>
<protein>
    <recommendedName>
        <fullName evidence="4">Trehalose operon repressor</fullName>
    </recommendedName>
</protein>
<dbReference type="Pfam" id="PF07702">
    <property type="entry name" value="UTRA"/>
    <property type="match status" value="1"/>
</dbReference>
<proteinExistence type="predicted"/>
<dbReference type="InterPro" id="IPR050679">
    <property type="entry name" value="Bact_HTH_transcr_reg"/>
</dbReference>
<name>A0AAN4T5B5_STRAP</name>
<dbReference type="InterPro" id="IPR036390">
    <property type="entry name" value="WH_DNA-bd_sf"/>
</dbReference>
<dbReference type="Pfam" id="PF00392">
    <property type="entry name" value="GntR"/>
    <property type="match status" value="1"/>
</dbReference>
<dbReference type="InterPro" id="IPR036388">
    <property type="entry name" value="WH-like_DNA-bd_sf"/>
</dbReference>
<dbReference type="SMART" id="SM00866">
    <property type="entry name" value="UTRA"/>
    <property type="match status" value="1"/>
</dbReference>
<dbReference type="InterPro" id="IPR011663">
    <property type="entry name" value="UTRA"/>
</dbReference>
<dbReference type="PANTHER" id="PTHR44846:SF12">
    <property type="entry name" value="HTH-TYPE TRANSCRIPTIONAL REGULATOR TRER"/>
    <property type="match status" value="1"/>
</dbReference>
<dbReference type="Proteomes" id="UP000016981">
    <property type="component" value="Unassembled WGS sequence"/>
</dbReference>
<organism evidence="6 7">
    <name type="scientific">Streptococcus anginosus T5</name>
    <dbReference type="NCBI Taxonomy" id="1163302"/>
    <lineage>
        <taxon>Bacteria</taxon>
        <taxon>Bacillati</taxon>
        <taxon>Bacillota</taxon>
        <taxon>Bacilli</taxon>
        <taxon>Lactobacillales</taxon>
        <taxon>Streptococcaceae</taxon>
        <taxon>Streptococcus</taxon>
        <taxon>Streptococcus anginosus group</taxon>
    </lineage>
</organism>
<dbReference type="PRINTS" id="PR00035">
    <property type="entry name" value="HTHGNTR"/>
</dbReference>
<sequence length="253" mass="29637">MVKFIQLYAKKKTSEDIMKKYEQIFKLLEQDILNEKYQMNDYLPSEHELVQAYKVSRDTIRKSLDLLQKAGLIQKMRGQGSKVIQQEQIDFPVSNLTSYQELVRQHGMNSKTNVIQLEKITVDKKLSSLTGFPEYRLVWRIIRQRVVDGIASVLDIDYLDKSFVPSISREIAEHSIYAYLEDELGLHISYAQKEITIDPATNRDKILMNIGNDHHVVSVKSKVYLADGQQFQFTDSRHKLEKFRFVDFSKRQK</sequence>
<dbReference type="NCBIfam" id="TIGR02404">
    <property type="entry name" value="trehalos_R_Bsub"/>
    <property type="match status" value="1"/>
</dbReference>
<dbReference type="SUPFAM" id="SSF64288">
    <property type="entry name" value="Chorismate lyase-like"/>
    <property type="match status" value="1"/>
</dbReference>
<feature type="domain" description="HTH gntR-type" evidence="5">
    <location>
        <begin position="18"/>
        <end position="86"/>
    </location>
</feature>
<dbReference type="GO" id="GO:0045892">
    <property type="term" value="P:negative regulation of DNA-templated transcription"/>
    <property type="evidence" value="ECO:0007669"/>
    <property type="project" value="TreeGrafter"/>
</dbReference>
<evidence type="ECO:0000313" key="6">
    <source>
        <dbReference type="EMBL" id="GAD46221.1"/>
    </source>
</evidence>
<dbReference type="EMBL" id="BASY01000005">
    <property type="protein sequence ID" value="GAD46221.1"/>
    <property type="molecule type" value="Genomic_DNA"/>
</dbReference>
<dbReference type="InterPro" id="IPR012770">
    <property type="entry name" value="TreR"/>
</dbReference>
<evidence type="ECO:0000256" key="2">
    <source>
        <dbReference type="ARBA" id="ARBA00023125"/>
    </source>
</evidence>
<reference evidence="7" key="1">
    <citation type="submission" date="2013-09" db="EMBL/GenBank/DDBJ databases">
        <title>Genome Sequences of seven clinical isolates and type strains of anginosus group streptococci.</title>
        <authorList>
            <person name="Maruyama F."/>
            <person name="Sakurai A."/>
            <person name="Ogura Y."/>
            <person name="Homma H."/>
            <person name="Takahashi N."/>
            <person name="Ohtsubo Y."/>
            <person name="Hoshino T."/>
            <person name="Okahashi N."/>
            <person name="Nakagawa I."/>
            <person name="Kimura S."/>
            <person name="Fujiwara T."/>
            <person name="Hayashi T."/>
            <person name="Shintani S."/>
        </authorList>
    </citation>
    <scope>NUCLEOTIDE SEQUENCE [LARGE SCALE GENOMIC DNA]</scope>
    <source>
        <strain evidence="7">T5</strain>
    </source>
</reference>
<dbReference type="SMART" id="SM00345">
    <property type="entry name" value="HTH_GNTR"/>
    <property type="match status" value="1"/>
</dbReference>
<gene>
    <name evidence="6" type="ORF">ANG6_0716</name>
</gene>
<dbReference type="PANTHER" id="PTHR44846">
    <property type="entry name" value="MANNOSYL-D-GLYCERATE TRANSPORT/METABOLISM SYSTEM REPRESSOR MNGR-RELATED"/>
    <property type="match status" value="1"/>
</dbReference>
<evidence type="ECO:0000256" key="1">
    <source>
        <dbReference type="ARBA" id="ARBA00023015"/>
    </source>
</evidence>
<accession>A0AAN4T5B5</accession>
<dbReference type="Gene3D" id="1.10.10.10">
    <property type="entry name" value="Winged helix-like DNA-binding domain superfamily/Winged helix DNA-binding domain"/>
    <property type="match status" value="1"/>
</dbReference>
<dbReference type="GO" id="GO:0003700">
    <property type="term" value="F:DNA-binding transcription factor activity"/>
    <property type="evidence" value="ECO:0007669"/>
    <property type="project" value="UniProtKB-UniRule"/>
</dbReference>
<dbReference type="GO" id="GO:0003677">
    <property type="term" value="F:DNA binding"/>
    <property type="evidence" value="ECO:0007669"/>
    <property type="project" value="UniProtKB-UniRule"/>
</dbReference>
<comment type="caution">
    <text evidence="6">The sequence shown here is derived from an EMBL/GenBank/DDBJ whole genome shotgun (WGS) entry which is preliminary data.</text>
</comment>
<dbReference type="InterPro" id="IPR000524">
    <property type="entry name" value="Tscrpt_reg_HTH_GntR"/>
</dbReference>
<evidence type="ECO:0000256" key="4">
    <source>
        <dbReference type="NCBIfam" id="TIGR02404"/>
    </source>
</evidence>
<keyword evidence="3" id="KW-0804">Transcription</keyword>
<dbReference type="AlphaFoldDB" id="A0AAN4T5B5"/>
<evidence type="ECO:0000259" key="5">
    <source>
        <dbReference type="PROSITE" id="PS50949"/>
    </source>
</evidence>
<evidence type="ECO:0000313" key="7">
    <source>
        <dbReference type="Proteomes" id="UP000016981"/>
    </source>
</evidence>
<keyword evidence="2" id="KW-0238">DNA-binding</keyword>
<dbReference type="SUPFAM" id="SSF46785">
    <property type="entry name" value="Winged helix' DNA-binding domain"/>
    <property type="match status" value="1"/>
</dbReference>
<dbReference type="CDD" id="cd07377">
    <property type="entry name" value="WHTH_GntR"/>
    <property type="match status" value="1"/>
</dbReference>
<dbReference type="InterPro" id="IPR028978">
    <property type="entry name" value="Chorismate_lyase_/UTRA_dom_sf"/>
</dbReference>